<protein>
    <recommendedName>
        <fullName evidence="3">N-acetyltransferase domain-containing protein</fullName>
    </recommendedName>
</protein>
<proteinExistence type="predicted"/>
<dbReference type="SUPFAM" id="SSF55729">
    <property type="entry name" value="Acyl-CoA N-acyltransferases (Nat)"/>
    <property type="match status" value="1"/>
</dbReference>
<evidence type="ECO:0000313" key="2">
    <source>
        <dbReference type="Proteomes" id="UP000215086"/>
    </source>
</evidence>
<dbReference type="Proteomes" id="UP000215086">
    <property type="component" value="Chromosome"/>
</dbReference>
<dbReference type="EMBL" id="CP018477">
    <property type="protein sequence ID" value="ASV73165.1"/>
    <property type="molecule type" value="Genomic_DNA"/>
</dbReference>
<dbReference type="KEGG" id="ttf:THTE_0563"/>
<reference evidence="1 2" key="1">
    <citation type="journal article" name="Front. Microbiol.">
        <title>Sugar Metabolism of the First Thermophilic Planctomycete Thermogutta terrifontis: Comparative Genomic and Transcriptomic Approaches.</title>
        <authorList>
            <person name="Elcheninov A.G."/>
            <person name="Menzel P."/>
            <person name="Gudbergsdottir S.R."/>
            <person name="Slesarev A.I."/>
            <person name="Kadnikov V.V."/>
            <person name="Krogh A."/>
            <person name="Bonch-Osmolovskaya E.A."/>
            <person name="Peng X."/>
            <person name="Kublanov I.V."/>
        </authorList>
    </citation>
    <scope>NUCLEOTIDE SEQUENCE [LARGE SCALE GENOMIC DNA]</scope>
    <source>
        <strain evidence="1 2">R1</strain>
    </source>
</reference>
<dbReference type="Gene3D" id="3.40.630.30">
    <property type="match status" value="1"/>
</dbReference>
<dbReference type="InterPro" id="IPR016181">
    <property type="entry name" value="Acyl_CoA_acyltransferase"/>
</dbReference>
<organism evidence="1 2">
    <name type="scientific">Thermogutta terrifontis</name>
    <dbReference type="NCBI Taxonomy" id="1331910"/>
    <lineage>
        <taxon>Bacteria</taxon>
        <taxon>Pseudomonadati</taxon>
        <taxon>Planctomycetota</taxon>
        <taxon>Planctomycetia</taxon>
        <taxon>Pirellulales</taxon>
        <taxon>Thermoguttaceae</taxon>
        <taxon>Thermogutta</taxon>
    </lineage>
</organism>
<gene>
    <name evidence="1" type="ORF">THTE_0563</name>
</gene>
<evidence type="ECO:0008006" key="3">
    <source>
        <dbReference type="Google" id="ProtNLM"/>
    </source>
</evidence>
<evidence type="ECO:0000313" key="1">
    <source>
        <dbReference type="EMBL" id="ASV73165.1"/>
    </source>
</evidence>
<dbReference type="AlphaFoldDB" id="A0A286RB35"/>
<name>A0A286RB35_9BACT</name>
<keyword evidence="2" id="KW-1185">Reference proteome</keyword>
<sequence length="278" mass="31416">MLNKPYFDPKGLILAFDDRRPVGFAHAGFAPPSDFGDALRHDVGITCLLLVCPDYEKSRVPEELLLRCEEYLTSRGAQVLYGGSASPWHPFYLGLYGGFQLPGILESDTRLIETFTQHSYVLDARYRRFQLNLMHYRRPPDPDLRLQFAQYSVCKRLDPQLTQWWDAVSYCESELLDYLLVNPTTGRPVARVRFCKHNPNPHSWPAVGLVDIRVAEGWADRRVDDFLLGESLVRLQQEGISVVEAQCPSGATGTANLLTTHGFQPATGGVVFRKEKTT</sequence>
<accession>A0A286RB35</accession>